<dbReference type="AlphaFoldDB" id="A0A3P7LQ20"/>
<gene>
    <name evidence="1" type="ORF">DILT_LOCUS7919</name>
</gene>
<accession>A0A3P7LQ20</accession>
<dbReference type="EMBL" id="UYRU01052983">
    <property type="protein sequence ID" value="VDN12088.1"/>
    <property type="molecule type" value="Genomic_DNA"/>
</dbReference>
<reference evidence="1 2" key="1">
    <citation type="submission" date="2018-11" db="EMBL/GenBank/DDBJ databases">
        <authorList>
            <consortium name="Pathogen Informatics"/>
        </authorList>
    </citation>
    <scope>NUCLEOTIDE SEQUENCE [LARGE SCALE GENOMIC DNA]</scope>
</reference>
<evidence type="ECO:0000313" key="1">
    <source>
        <dbReference type="EMBL" id="VDN12088.1"/>
    </source>
</evidence>
<keyword evidence="2" id="KW-1185">Reference proteome</keyword>
<dbReference type="OrthoDB" id="432719at2759"/>
<name>A0A3P7LQ20_DIBLA</name>
<proteinExistence type="predicted"/>
<evidence type="ECO:0000313" key="2">
    <source>
        <dbReference type="Proteomes" id="UP000281553"/>
    </source>
</evidence>
<organism evidence="1 2">
    <name type="scientific">Dibothriocephalus latus</name>
    <name type="common">Fish tapeworm</name>
    <name type="synonym">Diphyllobothrium latum</name>
    <dbReference type="NCBI Taxonomy" id="60516"/>
    <lineage>
        <taxon>Eukaryota</taxon>
        <taxon>Metazoa</taxon>
        <taxon>Spiralia</taxon>
        <taxon>Lophotrochozoa</taxon>
        <taxon>Platyhelminthes</taxon>
        <taxon>Cestoda</taxon>
        <taxon>Eucestoda</taxon>
        <taxon>Diphyllobothriidea</taxon>
        <taxon>Diphyllobothriidae</taxon>
        <taxon>Dibothriocephalus</taxon>
    </lineage>
</organism>
<feature type="non-terminal residue" evidence="1">
    <location>
        <position position="1"/>
    </location>
</feature>
<dbReference type="Proteomes" id="UP000281553">
    <property type="component" value="Unassembled WGS sequence"/>
</dbReference>
<protein>
    <submittedName>
        <fullName evidence="1">Uncharacterized protein</fullName>
    </submittedName>
</protein>
<sequence>LLARVRAHNSQDFLLSRHSVVEVGQTASCRVSVEYGQALVLYAAQCIQPSTICDLIFNLGFISSCLNVDLSSGSGRASTRRYEQSFATATQEDGPFSCQFFEVHLNELTSVEDLKSSLYSLYGVVLANDLGEDGKFAVWFLSRLTSADDIAEALQRSGIRATPVLSATNNTEEPKLPAEMTYPLSSQFATENGNLPGASTQHFILSDLVPSSSLIETVESLPLNDTDRK</sequence>